<dbReference type="PIRSF" id="PIRSF030962">
    <property type="entry name" value="Dehydrase_ECs4332_prd"/>
    <property type="match status" value="1"/>
</dbReference>
<dbReference type="Gene3D" id="3.10.129.10">
    <property type="entry name" value="Hotdog Thioesterase"/>
    <property type="match status" value="1"/>
</dbReference>
<accession>A0A1T4V6W4</accession>
<dbReference type="Proteomes" id="UP000242432">
    <property type="component" value="Unassembled WGS sequence"/>
</dbReference>
<dbReference type="SUPFAM" id="SSF54637">
    <property type="entry name" value="Thioesterase/thiol ester dehydrase-isomerase"/>
    <property type="match status" value="1"/>
</dbReference>
<evidence type="ECO:0000259" key="1">
    <source>
        <dbReference type="Pfam" id="PF22818"/>
    </source>
</evidence>
<feature type="domain" description="ApeI dehydratase-like" evidence="1">
    <location>
        <begin position="11"/>
        <end position="111"/>
    </location>
</feature>
<dbReference type="InterPro" id="IPR016962">
    <property type="entry name" value="Dehydrase_ECs4332_prd"/>
</dbReference>
<dbReference type="InterPro" id="IPR029069">
    <property type="entry name" value="HotDog_dom_sf"/>
</dbReference>
<protein>
    <submittedName>
        <fullName evidence="2">FabA-like domain-containing protein</fullName>
    </submittedName>
</protein>
<proteinExistence type="predicted"/>
<organism evidence="2 3">
    <name type="scientific">Succinivibrio dextrinosolvens DSM 3072</name>
    <dbReference type="NCBI Taxonomy" id="1123324"/>
    <lineage>
        <taxon>Bacteria</taxon>
        <taxon>Pseudomonadati</taxon>
        <taxon>Pseudomonadota</taxon>
        <taxon>Gammaproteobacteria</taxon>
        <taxon>Aeromonadales</taxon>
        <taxon>Succinivibrionaceae</taxon>
        <taxon>Succinivibrio</taxon>
    </lineage>
</organism>
<dbReference type="STRING" id="83771.SAMN02910357_01661"/>
<gene>
    <name evidence="2" type="ORF">SAMN02745213_00933</name>
</gene>
<dbReference type="AlphaFoldDB" id="A0A1T4V6W4"/>
<evidence type="ECO:0000313" key="2">
    <source>
        <dbReference type="EMBL" id="SKA60657.1"/>
    </source>
</evidence>
<evidence type="ECO:0000313" key="3">
    <source>
        <dbReference type="Proteomes" id="UP000242432"/>
    </source>
</evidence>
<dbReference type="InterPro" id="IPR054545">
    <property type="entry name" value="ApeI-like"/>
</dbReference>
<dbReference type="RefSeq" id="WP_078928456.1">
    <property type="nucleotide sequence ID" value="NZ_FUXX01000011.1"/>
</dbReference>
<name>A0A1T4V6W4_9GAMM</name>
<keyword evidence="3" id="KW-1185">Reference proteome</keyword>
<sequence>MIKPNFFTTSRISENKAVVDMVINPDLYYFEGHFEAQKVLPGVVQIGWAQEFSEELFNIKFEGGSTAVKFTSPILPNDRVKLTLEYLPEKKRLAFEYIITSKDNEKASSGKLVTE</sequence>
<dbReference type="Pfam" id="PF22818">
    <property type="entry name" value="ApeI-like"/>
    <property type="match status" value="1"/>
</dbReference>
<reference evidence="3" key="1">
    <citation type="submission" date="2017-02" db="EMBL/GenBank/DDBJ databases">
        <authorList>
            <person name="Varghese N."/>
            <person name="Submissions S."/>
        </authorList>
    </citation>
    <scope>NUCLEOTIDE SEQUENCE [LARGE SCALE GENOMIC DNA]</scope>
    <source>
        <strain evidence="3">DSM 3072</strain>
    </source>
</reference>
<dbReference type="EMBL" id="FUXX01000011">
    <property type="protein sequence ID" value="SKA60657.1"/>
    <property type="molecule type" value="Genomic_DNA"/>
</dbReference>